<evidence type="ECO:0000313" key="2">
    <source>
        <dbReference type="Proteomes" id="UP000315252"/>
    </source>
</evidence>
<dbReference type="PANTHER" id="PTHR20883:SF49">
    <property type="entry name" value="PHYTANOYL-COA DIOXYGENASE"/>
    <property type="match status" value="1"/>
</dbReference>
<dbReference type="PANTHER" id="PTHR20883">
    <property type="entry name" value="PHYTANOYL-COA DIOXYGENASE DOMAIN CONTAINING 1"/>
    <property type="match status" value="1"/>
</dbReference>
<dbReference type="SUPFAM" id="SSF51197">
    <property type="entry name" value="Clavaminate synthase-like"/>
    <property type="match status" value="1"/>
</dbReference>
<evidence type="ECO:0000313" key="1">
    <source>
        <dbReference type="EMBL" id="TQV77824.1"/>
    </source>
</evidence>
<accession>A0A545TKS5</accession>
<reference evidence="1 2" key="1">
    <citation type="submission" date="2019-06" db="EMBL/GenBank/DDBJ databases">
        <title>Whole genome sequence for Rhodospirillaceae sp. R148.</title>
        <authorList>
            <person name="Wang G."/>
        </authorList>
    </citation>
    <scope>NUCLEOTIDE SEQUENCE [LARGE SCALE GENOMIC DNA]</scope>
    <source>
        <strain evidence="1 2">R148</strain>
    </source>
</reference>
<dbReference type="GO" id="GO:0005506">
    <property type="term" value="F:iron ion binding"/>
    <property type="evidence" value="ECO:0007669"/>
    <property type="project" value="UniProtKB-ARBA"/>
</dbReference>
<keyword evidence="1" id="KW-0560">Oxidoreductase</keyword>
<proteinExistence type="predicted"/>
<organism evidence="1 2">
    <name type="scientific">Denitrobaculum tricleocarpae</name>
    <dbReference type="NCBI Taxonomy" id="2591009"/>
    <lineage>
        <taxon>Bacteria</taxon>
        <taxon>Pseudomonadati</taxon>
        <taxon>Pseudomonadota</taxon>
        <taxon>Alphaproteobacteria</taxon>
        <taxon>Rhodospirillales</taxon>
        <taxon>Rhodospirillaceae</taxon>
        <taxon>Denitrobaculum</taxon>
    </lineage>
</organism>
<dbReference type="GO" id="GO:0016706">
    <property type="term" value="F:2-oxoglutarate-dependent dioxygenase activity"/>
    <property type="evidence" value="ECO:0007669"/>
    <property type="project" value="UniProtKB-ARBA"/>
</dbReference>
<dbReference type="Proteomes" id="UP000315252">
    <property type="component" value="Unassembled WGS sequence"/>
</dbReference>
<keyword evidence="1" id="KW-0223">Dioxygenase</keyword>
<dbReference type="AlphaFoldDB" id="A0A545TKS5"/>
<keyword evidence="2" id="KW-1185">Reference proteome</keyword>
<name>A0A545TKS5_9PROT</name>
<comment type="caution">
    <text evidence="1">The sequence shown here is derived from an EMBL/GenBank/DDBJ whole genome shotgun (WGS) entry which is preliminary data.</text>
</comment>
<dbReference type="EMBL" id="VHSH01000007">
    <property type="protein sequence ID" value="TQV77824.1"/>
    <property type="molecule type" value="Genomic_DNA"/>
</dbReference>
<dbReference type="InterPro" id="IPR008775">
    <property type="entry name" value="Phytyl_CoA_dOase-like"/>
</dbReference>
<sequence>MTILNRAARDVSVEISPEAIAGFRSDGVVALRKVFAPEWIEGLRSGIKADLEQPSPNLTNHCKEPDAPAYWEDFWCWSHVPAFEDFVRSSPCAAIAAQLLGAKRINLVMDNWFLREAGSSSRPPFHHDISYFDFAGSMCVLWLPLEPVSKENGISFVRGSHLWGKHFLRVRFDDGHQTGDAAQTVRGVRYDLPPDIEGDPGAYDLVQFDLELGDCIFFDMRTLHGSLSTTTPSETVQRYTLRMTAEDGEIRYRGDWAKEERALFEAAGYGDGDAIAGDFFPQLWP</sequence>
<dbReference type="Pfam" id="PF05721">
    <property type="entry name" value="PhyH"/>
    <property type="match status" value="1"/>
</dbReference>
<protein>
    <submittedName>
        <fullName evidence="1">Phytanoyl-CoA dioxygenase family protein</fullName>
    </submittedName>
</protein>
<dbReference type="OrthoDB" id="2560571at2"/>
<dbReference type="RefSeq" id="WP_142898167.1">
    <property type="nucleotide sequence ID" value="NZ_ML660058.1"/>
</dbReference>
<gene>
    <name evidence="1" type="ORF">FKG95_19905</name>
</gene>
<dbReference type="Gene3D" id="2.60.120.620">
    <property type="entry name" value="q2cbj1_9rhob like domain"/>
    <property type="match status" value="1"/>
</dbReference>